<keyword evidence="1" id="KW-0812">Transmembrane</keyword>
<accession>A0A7W8E1H4</accession>
<protein>
    <submittedName>
        <fullName evidence="2">Drug/metabolite transporter (DMT)-like permease</fullName>
    </submittedName>
</protein>
<evidence type="ECO:0000256" key="1">
    <source>
        <dbReference type="SAM" id="Phobius"/>
    </source>
</evidence>
<dbReference type="RefSeq" id="WP_246408543.1">
    <property type="nucleotide sequence ID" value="NZ_JACHIP010000001.1"/>
</dbReference>
<sequence length="77" mass="8139">MAMQHDTRALLRTGSALFFTGAISALLIFVAFGGITRRQGPHTNLGWLALMLAMGCLPIGGLTLALGLSKLVGDRKK</sequence>
<dbReference type="Proteomes" id="UP000540989">
    <property type="component" value="Unassembled WGS sequence"/>
</dbReference>
<feature type="transmembrane region" description="Helical" evidence="1">
    <location>
        <begin position="47"/>
        <end position="68"/>
    </location>
</feature>
<evidence type="ECO:0000313" key="3">
    <source>
        <dbReference type="Proteomes" id="UP000540989"/>
    </source>
</evidence>
<reference evidence="2 3" key="1">
    <citation type="submission" date="2020-08" db="EMBL/GenBank/DDBJ databases">
        <title>Genomic Encyclopedia of Type Strains, Phase IV (KMG-V): Genome sequencing to study the core and pangenomes of soil and plant-associated prokaryotes.</title>
        <authorList>
            <person name="Whitman W."/>
        </authorList>
    </citation>
    <scope>NUCLEOTIDE SEQUENCE [LARGE SCALE GENOMIC DNA]</scope>
    <source>
        <strain evidence="2 3">M8UP14</strain>
    </source>
</reference>
<comment type="caution">
    <text evidence="2">The sequence shown here is derived from an EMBL/GenBank/DDBJ whole genome shotgun (WGS) entry which is preliminary data.</text>
</comment>
<organism evidence="2 3">
    <name type="scientific">Granulicella aggregans</name>
    <dbReference type="NCBI Taxonomy" id="474949"/>
    <lineage>
        <taxon>Bacteria</taxon>
        <taxon>Pseudomonadati</taxon>
        <taxon>Acidobacteriota</taxon>
        <taxon>Terriglobia</taxon>
        <taxon>Terriglobales</taxon>
        <taxon>Acidobacteriaceae</taxon>
        <taxon>Granulicella</taxon>
    </lineage>
</organism>
<name>A0A7W8E1H4_9BACT</name>
<proteinExistence type="predicted"/>
<keyword evidence="3" id="KW-1185">Reference proteome</keyword>
<keyword evidence="1" id="KW-1133">Transmembrane helix</keyword>
<dbReference type="AlphaFoldDB" id="A0A7W8E1H4"/>
<dbReference type="EMBL" id="JACHIP010000001">
    <property type="protein sequence ID" value="MBB5055442.1"/>
    <property type="molecule type" value="Genomic_DNA"/>
</dbReference>
<evidence type="ECO:0000313" key="2">
    <source>
        <dbReference type="EMBL" id="MBB5055442.1"/>
    </source>
</evidence>
<keyword evidence="1" id="KW-0472">Membrane</keyword>
<feature type="transmembrane region" description="Helical" evidence="1">
    <location>
        <begin position="16"/>
        <end position="35"/>
    </location>
</feature>
<gene>
    <name evidence="2" type="ORF">HDF16_000111</name>
</gene>